<evidence type="ECO:0000256" key="2">
    <source>
        <dbReference type="ARBA" id="ARBA00022737"/>
    </source>
</evidence>
<feature type="region of interest" description="Disordered" evidence="4">
    <location>
        <begin position="119"/>
        <end position="162"/>
    </location>
</feature>
<dbReference type="PROSITE" id="PS00678">
    <property type="entry name" value="WD_REPEATS_1"/>
    <property type="match status" value="2"/>
</dbReference>
<evidence type="ECO:0000256" key="4">
    <source>
        <dbReference type="SAM" id="MobiDB-lite"/>
    </source>
</evidence>
<feature type="repeat" description="WD" evidence="3">
    <location>
        <begin position="1294"/>
        <end position="1329"/>
    </location>
</feature>
<feature type="repeat" description="WD" evidence="3">
    <location>
        <begin position="1338"/>
        <end position="1372"/>
    </location>
</feature>
<evidence type="ECO:0000256" key="1">
    <source>
        <dbReference type="ARBA" id="ARBA00022574"/>
    </source>
</evidence>
<organism evidence="6 7">
    <name type="scientific">Rhizoctonia solani</name>
    <dbReference type="NCBI Taxonomy" id="456999"/>
    <lineage>
        <taxon>Eukaryota</taxon>
        <taxon>Fungi</taxon>
        <taxon>Dikarya</taxon>
        <taxon>Basidiomycota</taxon>
        <taxon>Agaricomycotina</taxon>
        <taxon>Agaricomycetes</taxon>
        <taxon>Cantharellales</taxon>
        <taxon>Ceratobasidiaceae</taxon>
        <taxon>Rhizoctonia</taxon>
    </lineage>
</organism>
<comment type="caution">
    <text evidence="6">The sequence shown here is derived from an EMBL/GenBank/DDBJ whole genome shotgun (WGS) entry which is preliminary data.</text>
</comment>
<accession>A0A8H3GYI2</accession>
<dbReference type="InterPro" id="IPR011047">
    <property type="entry name" value="Quinoprotein_ADH-like_sf"/>
</dbReference>
<feature type="repeat" description="WD" evidence="3">
    <location>
        <begin position="1118"/>
        <end position="1159"/>
    </location>
</feature>
<gene>
    <name evidence="6" type="ORF">RDB_LOCUS79537</name>
</gene>
<evidence type="ECO:0000313" key="6">
    <source>
        <dbReference type="EMBL" id="CAE6474651.1"/>
    </source>
</evidence>
<feature type="repeat" description="WD" evidence="3">
    <location>
        <begin position="1460"/>
        <end position="1501"/>
    </location>
</feature>
<dbReference type="SMART" id="SM00320">
    <property type="entry name" value="WD40"/>
    <property type="match status" value="12"/>
</dbReference>
<feature type="region of interest" description="Disordered" evidence="4">
    <location>
        <begin position="1"/>
        <end position="20"/>
    </location>
</feature>
<dbReference type="Proteomes" id="UP000663853">
    <property type="component" value="Unassembled WGS sequence"/>
</dbReference>
<dbReference type="Pfam" id="PF24883">
    <property type="entry name" value="NPHP3_N"/>
    <property type="match status" value="1"/>
</dbReference>
<protein>
    <recommendedName>
        <fullName evidence="5">NACHT domain-containing protein</fullName>
    </recommendedName>
</protein>
<dbReference type="InterPro" id="IPR020472">
    <property type="entry name" value="WD40_PAC1"/>
</dbReference>
<evidence type="ECO:0000256" key="3">
    <source>
        <dbReference type="PROSITE-ProRule" id="PRU00221"/>
    </source>
</evidence>
<proteinExistence type="predicted"/>
<dbReference type="PROSITE" id="PS50082">
    <property type="entry name" value="WD_REPEATS_2"/>
    <property type="match status" value="9"/>
</dbReference>
<dbReference type="InterPro" id="IPR019775">
    <property type="entry name" value="WD40_repeat_CS"/>
</dbReference>
<dbReference type="InterPro" id="IPR015943">
    <property type="entry name" value="WD40/YVTN_repeat-like_dom_sf"/>
</dbReference>
<dbReference type="CDD" id="cd00200">
    <property type="entry name" value="WD40"/>
    <property type="match status" value="2"/>
</dbReference>
<dbReference type="SUPFAM" id="SSF50978">
    <property type="entry name" value="WD40 repeat-like"/>
    <property type="match status" value="1"/>
</dbReference>
<feature type="region of interest" description="Disordered" evidence="4">
    <location>
        <begin position="87"/>
        <end position="106"/>
    </location>
</feature>
<evidence type="ECO:0000259" key="5">
    <source>
        <dbReference type="PROSITE" id="PS50837"/>
    </source>
</evidence>
<dbReference type="InterPro" id="IPR036322">
    <property type="entry name" value="WD40_repeat_dom_sf"/>
</dbReference>
<keyword evidence="1 3" id="KW-0853">WD repeat</keyword>
<feature type="repeat" description="WD" evidence="3">
    <location>
        <begin position="1374"/>
        <end position="1415"/>
    </location>
</feature>
<dbReference type="InterPro" id="IPR007111">
    <property type="entry name" value="NACHT_NTPase"/>
</dbReference>
<dbReference type="PROSITE" id="PS50294">
    <property type="entry name" value="WD_REPEATS_REGION"/>
    <property type="match status" value="5"/>
</dbReference>
<feature type="repeat" description="WD" evidence="3">
    <location>
        <begin position="1417"/>
        <end position="1458"/>
    </location>
</feature>
<dbReference type="Gene3D" id="3.40.50.300">
    <property type="entry name" value="P-loop containing nucleotide triphosphate hydrolases"/>
    <property type="match status" value="1"/>
</dbReference>
<dbReference type="InterPro" id="IPR056884">
    <property type="entry name" value="NPHP3-like_N"/>
</dbReference>
<dbReference type="InterPro" id="IPR001680">
    <property type="entry name" value="WD40_rpt"/>
</dbReference>
<keyword evidence="2" id="KW-0677">Repeat</keyword>
<name>A0A8H3GYI2_9AGAM</name>
<dbReference type="InterPro" id="IPR027417">
    <property type="entry name" value="P-loop_NTPase"/>
</dbReference>
<dbReference type="Pfam" id="PF00400">
    <property type="entry name" value="WD40"/>
    <property type="match status" value="8"/>
</dbReference>
<sequence length="1574" mass="173447">MDSRKRPKETSERAEGGNKRGKFDFRAFLPSECTLDPSTSYVPPVALLGDGTDEVDLQVQIPMSTNRLSNNLGDSSSHLEYSLRPMEEDRPYTVGSSPSAPDVEPHTLNTSLAKLIDGSISHSTQPSPNVAPDHTERNQTDSAEDSVPEGTPRTAPSATPTMWKNLKGLGKPAILRPVTNLFGPIKEIAEVLVDCVDNYEMVGTAKVEYDELRVRLEVLLEDLKQYFGEGCSPTMTSSMQCLCKSIREELGFIQNKQGRIKGARYLAAKDETNVILACCRRVEGYLKRLLLNANLSIWKIAHDQATESHSNRMFSLIDRLPSSLPARYDSAEGAELKRRECTPGTRVDVLATVLGWVCNKGDGAVYWLNGMAGTGKTTIAYSICAALDSAHTLGASFFCSRLREECRNVNLIIPSIAYQLARFSRPYQSALCTVLERDPDIHRRILHLQFDALIREPMLAVQHTLPEELVIVIDALDECDNKESTRRILEVLLSGATGIPLRFVVSSRPEPEIRDQMTRRTENRLVLHDLDKGKVQADIKTYIREGLAQMGPSEEQIAALADRAGILFIYAATAVRYIGYDNFSRNPKARLCTLLDRSGVQTSKRHKEIDRLYMTILEAALGDPELEQDEQDDMQQVLHTVICARESLTVESISELLQIKDSERVRAALQPLWSVLHVVGVNELVTILHASFPDFMFDPARSKSYHCNSDAHNQALAKHCFELLKRTQPQFNICRIESSYLPDESVSNIEDQVAKAISPELLYACRFWTHHIEAGKCPSALVELLQDFLFTRLLLWMEILNLSKQMKSGMECMKMMVKWCDQFDSHRELVELAHDAERFVQAFSSNPVSRSTPHIYLSMLTFWPRSAPIAKHYAKYTHGPVKAEGPALERRHLVHLATWTFSESINAMAVSPDASWVALATGSDVLVVDLLSGRVVLGPLKGHKSIVISITFSHGGARVIAGSANYNPCSATILGWDTHTGDTVLGPLRLDGHKGYICRVSFSPDCTHIATGSDDNTVRLWDAENGNMLHCLETQDWIYATVFSPGSGEISAQFIQTLQDQDSQTGKTIRGPLADLNPHTIFAFFPGRSRIVCASHDSDYLTIYIRNAQSGDKILGPIGGHRAAINCIGCSPDGKYFVSGSNDRTIRVWDAVNGNLVLGPLEAHTGDITSVAFSPNGSRIISACKGGLVCTWDARQRNLASGSTNALFDRITCVKFSSDGTRFVSGSEVGTICTWDAHTGDMKFGPIKAHTSRIDAIDYLDGFVVSGFKSGNICIFHALTGEAVLGPLEVHPGSAVQAIAYSPDGKYIATGSDNEINFWDAHTGSRVLSPPISLDAYVLSIQFSPDGTRIVGSSVRACVAVWDVSSGENVFGILGGRRDWVYSVSYSPNGNLIAACFNDGAIIIWDAYTGNKALSPLTGHSGSVCSVHFSPDSTRLVSGSSDKTIHIWDVRTGEMLFELLHGHENSIASVAYSPVCGRILSLSDDMSVRIHDARSPEERAISCSESEIGEWALNKDGWVVDDQGRLLVWVPGDLRRSLMLPRTEVIVAPCGFVRLRFEKSHMGESWAQIFTSDP</sequence>
<dbReference type="EMBL" id="CAJMXA010002030">
    <property type="protein sequence ID" value="CAE6474651.1"/>
    <property type="molecule type" value="Genomic_DNA"/>
</dbReference>
<dbReference type="PANTHER" id="PTHR19848">
    <property type="entry name" value="WD40 REPEAT PROTEIN"/>
    <property type="match status" value="1"/>
</dbReference>
<dbReference type="SUPFAM" id="SSF52540">
    <property type="entry name" value="P-loop containing nucleoside triphosphate hydrolases"/>
    <property type="match status" value="1"/>
</dbReference>
<reference evidence="6" key="1">
    <citation type="submission" date="2021-01" db="EMBL/GenBank/DDBJ databases">
        <authorList>
            <person name="Kaushik A."/>
        </authorList>
    </citation>
    <scope>NUCLEOTIDE SEQUENCE</scope>
    <source>
        <strain evidence="6">AG6-10EEA</strain>
    </source>
</reference>
<feature type="repeat" description="WD" evidence="3">
    <location>
        <begin position="1204"/>
        <end position="1245"/>
    </location>
</feature>
<dbReference type="PRINTS" id="PR00320">
    <property type="entry name" value="GPROTEINBRPT"/>
</dbReference>
<dbReference type="Gene3D" id="2.130.10.10">
    <property type="entry name" value="YVTN repeat-like/Quinoprotein amine dehydrogenase"/>
    <property type="match status" value="4"/>
</dbReference>
<feature type="domain" description="NACHT" evidence="5">
    <location>
        <begin position="364"/>
        <end position="509"/>
    </location>
</feature>
<dbReference type="PROSITE" id="PS50837">
    <property type="entry name" value="NACHT"/>
    <property type="match status" value="1"/>
</dbReference>
<feature type="repeat" description="WD" evidence="3">
    <location>
        <begin position="990"/>
        <end position="1031"/>
    </location>
</feature>
<evidence type="ECO:0000313" key="7">
    <source>
        <dbReference type="Proteomes" id="UP000663853"/>
    </source>
</evidence>
<dbReference type="PANTHER" id="PTHR19848:SF8">
    <property type="entry name" value="F-BOX AND WD REPEAT DOMAIN CONTAINING 7"/>
    <property type="match status" value="1"/>
</dbReference>
<feature type="repeat" description="WD" evidence="3">
    <location>
        <begin position="1161"/>
        <end position="1202"/>
    </location>
</feature>
<dbReference type="SUPFAM" id="SSF50998">
    <property type="entry name" value="Quinoprotein alcohol dehydrogenase-like"/>
    <property type="match status" value="1"/>
</dbReference>